<dbReference type="SMART" id="SM00448">
    <property type="entry name" value="REC"/>
    <property type="match status" value="1"/>
</dbReference>
<evidence type="ECO:0000256" key="1">
    <source>
        <dbReference type="PROSITE-ProRule" id="PRU00169"/>
    </source>
</evidence>
<name>A0AAW6FU41_9FIRM</name>
<dbReference type="Pfam" id="PF04397">
    <property type="entry name" value="LytTR"/>
    <property type="match status" value="1"/>
</dbReference>
<sequence>MKVLLYEDDKHDREILKTRINNFLSEHKYKYELDECVSSKMLLDQACVYDFLFMDIELGSENGIDLGLKIRKKHKNCHIIITSNYTKYLIDGYKVKADRYLLKPISQELFDSEMAPVFREYYAENTTIYDEKISRYRIRLNDIVYIDFFDKNSYLVFDNGKKLKTPYPLYYWEEKLSKEYFARCYKSILVNLNYIDTIVKNDIILVNKQKVPVSRFYRKQFEEKWLENIQRML</sequence>
<dbReference type="InterPro" id="IPR011006">
    <property type="entry name" value="CheY-like_superfamily"/>
</dbReference>
<dbReference type="AlphaFoldDB" id="A0AAW6FU41"/>
<evidence type="ECO:0000313" key="5">
    <source>
        <dbReference type="Proteomes" id="UP001220658"/>
    </source>
</evidence>
<dbReference type="InterPro" id="IPR007492">
    <property type="entry name" value="LytTR_DNA-bd_dom"/>
</dbReference>
<dbReference type="SUPFAM" id="SSF52172">
    <property type="entry name" value="CheY-like"/>
    <property type="match status" value="1"/>
</dbReference>
<keyword evidence="4" id="KW-0238">DNA-binding</keyword>
<evidence type="ECO:0000259" key="2">
    <source>
        <dbReference type="PROSITE" id="PS50110"/>
    </source>
</evidence>
<evidence type="ECO:0000313" key="4">
    <source>
        <dbReference type="EMBL" id="MDC0828531.1"/>
    </source>
</evidence>
<dbReference type="GO" id="GO:0000156">
    <property type="term" value="F:phosphorelay response regulator activity"/>
    <property type="evidence" value="ECO:0007669"/>
    <property type="project" value="InterPro"/>
</dbReference>
<dbReference type="EMBL" id="JAQNCK010000018">
    <property type="protein sequence ID" value="MDC0828531.1"/>
    <property type="molecule type" value="Genomic_DNA"/>
</dbReference>
<dbReference type="RefSeq" id="WP_195191115.1">
    <property type="nucleotide sequence ID" value="NZ_JADMUL010000010.1"/>
</dbReference>
<dbReference type="Gene3D" id="2.40.50.1020">
    <property type="entry name" value="LytTr DNA-binding domain"/>
    <property type="match status" value="1"/>
</dbReference>
<dbReference type="Pfam" id="PF00072">
    <property type="entry name" value="Response_reg"/>
    <property type="match status" value="1"/>
</dbReference>
<dbReference type="InterPro" id="IPR001789">
    <property type="entry name" value="Sig_transdc_resp-reg_receiver"/>
</dbReference>
<feature type="domain" description="HTH LytTR-type" evidence="3">
    <location>
        <begin position="132"/>
        <end position="227"/>
    </location>
</feature>
<dbReference type="SMART" id="SM00850">
    <property type="entry name" value="LytTR"/>
    <property type="match status" value="1"/>
</dbReference>
<dbReference type="InterPro" id="IPR046947">
    <property type="entry name" value="LytR-like"/>
</dbReference>
<comment type="caution">
    <text evidence="4">The sequence shown here is derived from an EMBL/GenBank/DDBJ whole genome shotgun (WGS) entry which is preliminary data.</text>
</comment>
<dbReference type="PANTHER" id="PTHR37299">
    <property type="entry name" value="TRANSCRIPTIONAL REGULATOR-RELATED"/>
    <property type="match status" value="1"/>
</dbReference>
<evidence type="ECO:0000259" key="3">
    <source>
        <dbReference type="PROSITE" id="PS50930"/>
    </source>
</evidence>
<dbReference type="PANTHER" id="PTHR37299:SF1">
    <property type="entry name" value="STAGE 0 SPORULATION PROTEIN A HOMOLOG"/>
    <property type="match status" value="1"/>
</dbReference>
<dbReference type="PROSITE" id="PS50110">
    <property type="entry name" value="RESPONSE_REGULATORY"/>
    <property type="match status" value="1"/>
</dbReference>
<gene>
    <name evidence="4" type="ORF">POG00_07385</name>
</gene>
<dbReference type="PROSITE" id="PS50930">
    <property type="entry name" value="HTH_LYTTR"/>
    <property type="match status" value="1"/>
</dbReference>
<dbReference type="Proteomes" id="UP001220658">
    <property type="component" value="Unassembled WGS sequence"/>
</dbReference>
<proteinExistence type="predicted"/>
<dbReference type="GO" id="GO:0003677">
    <property type="term" value="F:DNA binding"/>
    <property type="evidence" value="ECO:0007669"/>
    <property type="project" value="UniProtKB-KW"/>
</dbReference>
<keyword evidence="1" id="KW-0597">Phosphoprotein</keyword>
<accession>A0AAW6FU41</accession>
<organism evidence="4 5">
    <name type="scientific">Faecalitalea cylindroides</name>
    <dbReference type="NCBI Taxonomy" id="39483"/>
    <lineage>
        <taxon>Bacteria</taxon>
        <taxon>Bacillati</taxon>
        <taxon>Bacillota</taxon>
        <taxon>Erysipelotrichia</taxon>
        <taxon>Erysipelotrichales</taxon>
        <taxon>Erysipelotrichaceae</taxon>
        <taxon>Faecalitalea</taxon>
    </lineage>
</organism>
<dbReference type="Gene3D" id="3.40.50.2300">
    <property type="match status" value="1"/>
</dbReference>
<feature type="domain" description="Response regulatory" evidence="2">
    <location>
        <begin position="2"/>
        <end position="118"/>
    </location>
</feature>
<feature type="modified residue" description="4-aspartylphosphate" evidence="1">
    <location>
        <position position="55"/>
    </location>
</feature>
<protein>
    <submittedName>
        <fullName evidence="4">LytTR family DNA-binding domain-containing protein</fullName>
    </submittedName>
</protein>
<reference evidence="4" key="1">
    <citation type="submission" date="2023-01" db="EMBL/GenBank/DDBJ databases">
        <title>Human gut microbiome strain richness.</title>
        <authorList>
            <person name="Chen-Liaw A."/>
        </authorList>
    </citation>
    <scope>NUCLEOTIDE SEQUENCE</scope>
    <source>
        <strain evidence="4">D55st1_G4_D55t1_190419</strain>
    </source>
</reference>